<dbReference type="AlphaFoldDB" id="A0A2P2SY02"/>
<dbReference type="Proteomes" id="UP000091956">
    <property type="component" value="Unassembled WGS sequence"/>
</dbReference>
<keyword evidence="2" id="KW-0812">Transmembrane</keyword>
<protein>
    <submittedName>
        <fullName evidence="3">Uncharacterized protein</fullName>
    </submittedName>
</protein>
<keyword evidence="4" id="KW-1185">Reference proteome</keyword>
<keyword evidence="2" id="KW-1133">Transmembrane helix</keyword>
<dbReference type="OrthoDB" id="3437464at2759"/>
<keyword evidence="2" id="KW-0472">Membrane</keyword>
<dbReference type="GeneID" id="28833989"/>
<sequence length="200" mass="21905">MAHNSRYERIGQDDDAVSLQTVAQDYNYNSGVPNSPPPSFRSTTTPLTPSTLRSLNGACTDPTPPYPSTMAPSLAGVDLPETWSGTVVDAPPNPAATILSLHRRLANLEESLGRLLLEREEWQREAEHRSPRANCCASLPADDPVLSSRSNCCVSVVPMLSAEAQERRQKKVMGFVIVLVFLGCLFVWLIVDSDRKGRRG</sequence>
<organism evidence="3 4">
    <name type="scientific">Pseudogymnoascus verrucosus</name>
    <dbReference type="NCBI Taxonomy" id="342668"/>
    <lineage>
        <taxon>Eukaryota</taxon>
        <taxon>Fungi</taxon>
        <taxon>Dikarya</taxon>
        <taxon>Ascomycota</taxon>
        <taxon>Pezizomycotina</taxon>
        <taxon>Leotiomycetes</taxon>
        <taxon>Thelebolales</taxon>
        <taxon>Thelebolaceae</taxon>
        <taxon>Pseudogymnoascus</taxon>
    </lineage>
</organism>
<feature type="transmembrane region" description="Helical" evidence="2">
    <location>
        <begin position="172"/>
        <end position="191"/>
    </location>
</feature>
<name>A0A2P2SY02_9PEZI</name>
<evidence type="ECO:0000256" key="1">
    <source>
        <dbReference type="SAM" id="MobiDB-lite"/>
    </source>
</evidence>
<evidence type="ECO:0000313" key="4">
    <source>
        <dbReference type="Proteomes" id="UP000091956"/>
    </source>
</evidence>
<accession>A0A2P2SY02</accession>
<feature type="region of interest" description="Disordered" evidence="1">
    <location>
        <begin position="27"/>
        <end position="46"/>
    </location>
</feature>
<evidence type="ECO:0000256" key="2">
    <source>
        <dbReference type="SAM" id="Phobius"/>
    </source>
</evidence>
<proteinExistence type="predicted"/>
<reference evidence="4" key="2">
    <citation type="journal article" date="2018" name="Nat. Commun.">
        <title>Extreme sensitivity to ultraviolet light in the fungal pathogen causing white-nose syndrome of bats.</title>
        <authorList>
            <person name="Palmer J.M."/>
            <person name="Drees K.P."/>
            <person name="Foster J.T."/>
            <person name="Lindner D.L."/>
        </authorList>
    </citation>
    <scope>NUCLEOTIDE SEQUENCE [LARGE SCALE GENOMIC DNA]</scope>
    <source>
        <strain evidence="4">UAMH 10579</strain>
    </source>
</reference>
<dbReference type="RefSeq" id="XP_018135476.1">
    <property type="nucleotide sequence ID" value="XM_018270131.2"/>
</dbReference>
<dbReference type="EMBL" id="KV460206">
    <property type="protein sequence ID" value="OBU01744.1"/>
    <property type="molecule type" value="Genomic_DNA"/>
</dbReference>
<gene>
    <name evidence="3" type="ORF">VE01_00603</name>
</gene>
<evidence type="ECO:0000313" key="3">
    <source>
        <dbReference type="EMBL" id="OBU01744.1"/>
    </source>
</evidence>
<reference evidence="3 4" key="1">
    <citation type="submission" date="2016-03" db="EMBL/GenBank/DDBJ databases">
        <title>Comparative genomics of Pseudogymnoascus destructans, the fungus causing white-nose syndrome of bats.</title>
        <authorList>
            <person name="Palmer J.M."/>
            <person name="Drees K.P."/>
            <person name="Foster J.T."/>
            <person name="Lindner D.L."/>
        </authorList>
    </citation>
    <scope>NUCLEOTIDE SEQUENCE [LARGE SCALE GENOMIC DNA]</scope>
    <source>
        <strain evidence="3 4">UAMH 10579</strain>
    </source>
</reference>